<keyword evidence="1" id="KW-0812">Transmembrane</keyword>
<keyword evidence="1" id="KW-0472">Membrane</keyword>
<sequence>MDNLEFERYWTENREKILNANSEYRKVRDSYKSLSGADYLLYAIPVVAGIVFMDSCKFIEQELLKWFAGALVVIVCFVLCVWVKVLISGNNSPLEVENKIKSQLKEKLLKEDKSEEI</sequence>
<dbReference type="EMBL" id="JAUEIE010000004">
    <property type="protein sequence ID" value="MDN0022589.1"/>
    <property type="molecule type" value="Genomic_DNA"/>
</dbReference>
<proteinExistence type="predicted"/>
<organism evidence="3 5">
    <name type="scientific">Leyella lascolaii</name>
    <dbReference type="NCBI Taxonomy" id="1776379"/>
    <lineage>
        <taxon>Bacteria</taxon>
        <taxon>Pseudomonadati</taxon>
        <taxon>Bacteroidota</taxon>
        <taxon>Bacteroidia</taxon>
        <taxon>Bacteroidales</taxon>
        <taxon>Prevotellaceae</taxon>
        <taxon>Leyella</taxon>
    </lineage>
</organism>
<protein>
    <submittedName>
        <fullName evidence="3">Uncharacterized protein</fullName>
    </submittedName>
</protein>
<reference evidence="3" key="2">
    <citation type="submission" date="2023-08" db="EMBL/GenBank/DDBJ databases">
        <title>Identification and characterization of horizontal gene transfer across gut microbiota members of farm animals based on homology search.</title>
        <authorList>
            <person name="Schwarzerova J."/>
            <person name="Nykrynova M."/>
            <person name="Jureckova K."/>
            <person name="Cejkova D."/>
            <person name="Rychlik I."/>
        </authorList>
    </citation>
    <scope>NUCLEOTIDE SEQUENCE</scope>
    <source>
        <strain evidence="3">ET15</strain>
        <strain evidence="2">ET37</strain>
    </source>
</reference>
<evidence type="ECO:0000313" key="5">
    <source>
        <dbReference type="Proteomes" id="UP001168478"/>
    </source>
</evidence>
<dbReference type="EMBL" id="JAUEIF010000006">
    <property type="protein sequence ID" value="MDN0025414.1"/>
    <property type="molecule type" value="Genomic_DNA"/>
</dbReference>
<feature type="transmembrane region" description="Helical" evidence="1">
    <location>
        <begin position="39"/>
        <end position="59"/>
    </location>
</feature>
<dbReference type="AlphaFoldDB" id="A0AAW7JHU8"/>
<keyword evidence="4" id="KW-1185">Reference proteome</keyword>
<evidence type="ECO:0000256" key="1">
    <source>
        <dbReference type="SAM" id="Phobius"/>
    </source>
</evidence>
<gene>
    <name evidence="2" type="ORF">QVN81_06050</name>
    <name evidence="3" type="ORF">QVN84_07775</name>
</gene>
<accession>A0AAW7JHU8</accession>
<reference evidence="3" key="1">
    <citation type="submission" date="2023-06" db="EMBL/GenBank/DDBJ databases">
        <authorList>
            <person name="Zeman M."/>
            <person name="Kubasova T."/>
            <person name="Jahodarova E."/>
            <person name="Nykrynova M."/>
            <person name="Rychlik I."/>
        </authorList>
    </citation>
    <scope>NUCLEOTIDE SEQUENCE</scope>
    <source>
        <strain evidence="3">ET15</strain>
        <strain evidence="2">ET37</strain>
    </source>
</reference>
<keyword evidence="1" id="KW-1133">Transmembrane helix</keyword>
<dbReference type="Proteomes" id="UP001168478">
    <property type="component" value="Unassembled WGS sequence"/>
</dbReference>
<feature type="transmembrane region" description="Helical" evidence="1">
    <location>
        <begin position="66"/>
        <end position="87"/>
    </location>
</feature>
<evidence type="ECO:0000313" key="2">
    <source>
        <dbReference type="EMBL" id="MDN0022589.1"/>
    </source>
</evidence>
<evidence type="ECO:0000313" key="3">
    <source>
        <dbReference type="EMBL" id="MDN0025414.1"/>
    </source>
</evidence>
<comment type="caution">
    <text evidence="3">The sequence shown here is derived from an EMBL/GenBank/DDBJ whole genome shotgun (WGS) entry which is preliminary data.</text>
</comment>
<dbReference type="RefSeq" id="WP_021993998.1">
    <property type="nucleotide sequence ID" value="NZ_JAUEIE010000004.1"/>
</dbReference>
<evidence type="ECO:0000313" key="4">
    <source>
        <dbReference type="Proteomes" id="UP001167831"/>
    </source>
</evidence>
<dbReference type="Proteomes" id="UP001167831">
    <property type="component" value="Unassembled WGS sequence"/>
</dbReference>
<name>A0AAW7JHU8_9BACT</name>